<sequence length="463" mass="50008">MSSTNAIIYARISKDRAGAGLGVERQAEDCRALAERLGWTVLRVESDNDISAYSGKKRPGYQRTLAALESGEASAVIAWHSDRLHRRNTELEPFLDIVERTGAQVATVQSGPVDLASPSGRMTARILGAVAQQEVEHTTARIKAQKAQTAAAGGYRGGMRPFGYERDGMTIREREAAIIRQAIADVTAGKTISAVRRELNAAEIRTSSGREWSLPGVRNVLSRWRNAGKVEREGEPVADAQWPAIVTVDELLAVRAVLANPARRVSPGNQRRWQGAGVYIDAFTGDPMVCTKSSGTNPTPVYRPAARTAGCASVVAVDLDEYVSAAVCARLGQPDARELLAAPEVDTRALSGQREALDARLREAASLFSSGAITGAQLTEITADLRAQLDTIDAQLDAATADPELAELLRADDIRAAWDGPNGLHVDTRARLIKSLARVTVHKMTMKGVRRTFKPECVDIEWL</sequence>
<dbReference type="InterPro" id="IPR038109">
    <property type="entry name" value="DNA_bind_recomb_sf"/>
</dbReference>
<feature type="domain" description="Recombinase" evidence="2">
    <location>
        <begin position="161"/>
        <end position="264"/>
    </location>
</feature>
<proteinExistence type="predicted"/>
<accession>A0A1H1BPN9</accession>
<evidence type="ECO:0000259" key="1">
    <source>
        <dbReference type="PROSITE" id="PS51736"/>
    </source>
</evidence>
<protein>
    <submittedName>
        <fullName evidence="3">Site-specific DNA recombinase</fullName>
    </submittedName>
</protein>
<dbReference type="Pfam" id="PF00239">
    <property type="entry name" value="Resolvase"/>
    <property type="match status" value="1"/>
</dbReference>
<dbReference type="Pfam" id="PF07508">
    <property type="entry name" value="Recombinase"/>
    <property type="match status" value="1"/>
</dbReference>
<dbReference type="InterPro" id="IPR036162">
    <property type="entry name" value="Resolvase-like_N_sf"/>
</dbReference>
<dbReference type="STRING" id="47312.SAMN04489765_0774"/>
<feature type="domain" description="Resolvase/invertase-type recombinase catalytic" evidence="1">
    <location>
        <begin position="5"/>
        <end position="153"/>
    </location>
</feature>
<dbReference type="AlphaFoldDB" id="A0A1H1BPN9"/>
<dbReference type="Gene3D" id="3.40.50.1390">
    <property type="entry name" value="Resolvase, N-terminal catalytic domain"/>
    <property type="match status" value="1"/>
</dbReference>
<evidence type="ECO:0000313" key="4">
    <source>
        <dbReference type="Proteomes" id="UP000183053"/>
    </source>
</evidence>
<dbReference type="PROSITE" id="PS51736">
    <property type="entry name" value="RECOMBINASES_3"/>
    <property type="match status" value="1"/>
</dbReference>
<dbReference type="RefSeq" id="WP_068567181.1">
    <property type="nucleotide sequence ID" value="NZ_FNLF01000002.1"/>
</dbReference>
<dbReference type="EMBL" id="FNLF01000002">
    <property type="protein sequence ID" value="SDQ53356.1"/>
    <property type="molecule type" value="Genomic_DNA"/>
</dbReference>
<dbReference type="InterPro" id="IPR050639">
    <property type="entry name" value="SSR_resolvase"/>
</dbReference>
<dbReference type="GO" id="GO:0003677">
    <property type="term" value="F:DNA binding"/>
    <property type="evidence" value="ECO:0007669"/>
    <property type="project" value="InterPro"/>
</dbReference>
<dbReference type="InterPro" id="IPR011109">
    <property type="entry name" value="DNA_bind_recombinase_dom"/>
</dbReference>
<dbReference type="CDD" id="cd00338">
    <property type="entry name" value="Ser_Recombinase"/>
    <property type="match status" value="1"/>
</dbReference>
<keyword evidence="4" id="KW-1185">Reference proteome</keyword>
<dbReference type="SMART" id="SM00857">
    <property type="entry name" value="Resolvase"/>
    <property type="match status" value="1"/>
</dbReference>
<evidence type="ECO:0000259" key="2">
    <source>
        <dbReference type="PROSITE" id="PS51737"/>
    </source>
</evidence>
<dbReference type="Proteomes" id="UP000183053">
    <property type="component" value="Unassembled WGS sequence"/>
</dbReference>
<dbReference type="PANTHER" id="PTHR30461:SF23">
    <property type="entry name" value="DNA RECOMBINASE-RELATED"/>
    <property type="match status" value="1"/>
</dbReference>
<dbReference type="Gene3D" id="3.90.1750.20">
    <property type="entry name" value="Putative Large Serine Recombinase, Chain B, Domain 2"/>
    <property type="match status" value="1"/>
</dbReference>
<organism evidence="3 4">
    <name type="scientific">Tsukamurella pulmonis</name>
    <dbReference type="NCBI Taxonomy" id="47312"/>
    <lineage>
        <taxon>Bacteria</taxon>
        <taxon>Bacillati</taxon>
        <taxon>Actinomycetota</taxon>
        <taxon>Actinomycetes</taxon>
        <taxon>Mycobacteriales</taxon>
        <taxon>Tsukamurellaceae</taxon>
        <taxon>Tsukamurella</taxon>
    </lineage>
</organism>
<reference evidence="4" key="1">
    <citation type="submission" date="2016-10" db="EMBL/GenBank/DDBJ databases">
        <authorList>
            <person name="Varghese N."/>
            <person name="Submissions S."/>
        </authorList>
    </citation>
    <scope>NUCLEOTIDE SEQUENCE [LARGE SCALE GENOMIC DNA]</scope>
    <source>
        <strain evidence="4">DSM 44142</strain>
    </source>
</reference>
<dbReference type="GO" id="GO:0000150">
    <property type="term" value="F:DNA strand exchange activity"/>
    <property type="evidence" value="ECO:0007669"/>
    <property type="project" value="InterPro"/>
</dbReference>
<gene>
    <name evidence="3" type="ORF">SAMN04489765_0774</name>
</gene>
<dbReference type="SUPFAM" id="SSF53041">
    <property type="entry name" value="Resolvase-like"/>
    <property type="match status" value="1"/>
</dbReference>
<dbReference type="InterPro" id="IPR006119">
    <property type="entry name" value="Resolv_N"/>
</dbReference>
<name>A0A1H1BPN9_9ACTN</name>
<dbReference type="PROSITE" id="PS51737">
    <property type="entry name" value="RECOMBINASE_DNA_BIND"/>
    <property type="match status" value="1"/>
</dbReference>
<dbReference type="PANTHER" id="PTHR30461">
    <property type="entry name" value="DNA-INVERTASE FROM LAMBDOID PROPHAGE"/>
    <property type="match status" value="1"/>
</dbReference>
<evidence type="ECO:0000313" key="3">
    <source>
        <dbReference type="EMBL" id="SDQ53356.1"/>
    </source>
</evidence>